<comment type="caution">
    <text evidence="2">The sequence shown here is derived from an EMBL/GenBank/DDBJ whole genome shotgun (WGS) entry which is preliminary data.</text>
</comment>
<dbReference type="EMBL" id="MU129064">
    <property type="protein sequence ID" value="KAF9508172.1"/>
    <property type="molecule type" value="Genomic_DNA"/>
</dbReference>
<evidence type="ECO:0000313" key="2">
    <source>
        <dbReference type="EMBL" id="KAF9508172.1"/>
    </source>
</evidence>
<dbReference type="Proteomes" id="UP000886523">
    <property type="component" value="Unassembled WGS sequence"/>
</dbReference>
<feature type="signal peptide" evidence="1">
    <location>
        <begin position="1"/>
        <end position="20"/>
    </location>
</feature>
<name>A0A9P6AMB9_9AGAM</name>
<feature type="chain" id="PRO_5040374520" description="Secreted protein" evidence="1">
    <location>
        <begin position="21"/>
        <end position="76"/>
    </location>
</feature>
<keyword evidence="1" id="KW-0732">Signal</keyword>
<sequence length="76" mass="8486">MKRGSISLLFLTCLPHGHLSAERLLGPKSGICGTDSGTTILSHKRCLLRCMVRSTHWLKSIIFRGLGHPFHIKFCI</sequence>
<evidence type="ECO:0000256" key="1">
    <source>
        <dbReference type="SAM" id="SignalP"/>
    </source>
</evidence>
<evidence type="ECO:0008006" key="4">
    <source>
        <dbReference type="Google" id="ProtNLM"/>
    </source>
</evidence>
<proteinExistence type="predicted"/>
<evidence type="ECO:0000313" key="3">
    <source>
        <dbReference type="Proteomes" id="UP000886523"/>
    </source>
</evidence>
<gene>
    <name evidence="2" type="ORF">BS47DRAFT_251107</name>
</gene>
<accession>A0A9P6AMB9</accession>
<protein>
    <recommendedName>
        <fullName evidence="4">Secreted protein</fullName>
    </recommendedName>
</protein>
<keyword evidence="3" id="KW-1185">Reference proteome</keyword>
<dbReference type="AlphaFoldDB" id="A0A9P6AMB9"/>
<reference evidence="2" key="1">
    <citation type="journal article" date="2020" name="Nat. Commun.">
        <title>Large-scale genome sequencing of mycorrhizal fungi provides insights into the early evolution of symbiotic traits.</title>
        <authorList>
            <person name="Miyauchi S."/>
            <person name="Kiss E."/>
            <person name="Kuo A."/>
            <person name="Drula E."/>
            <person name="Kohler A."/>
            <person name="Sanchez-Garcia M."/>
            <person name="Morin E."/>
            <person name="Andreopoulos B."/>
            <person name="Barry K.W."/>
            <person name="Bonito G."/>
            <person name="Buee M."/>
            <person name="Carver A."/>
            <person name="Chen C."/>
            <person name="Cichocki N."/>
            <person name="Clum A."/>
            <person name="Culley D."/>
            <person name="Crous P.W."/>
            <person name="Fauchery L."/>
            <person name="Girlanda M."/>
            <person name="Hayes R.D."/>
            <person name="Keri Z."/>
            <person name="LaButti K."/>
            <person name="Lipzen A."/>
            <person name="Lombard V."/>
            <person name="Magnuson J."/>
            <person name="Maillard F."/>
            <person name="Murat C."/>
            <person name="Nolan M."/>
            <person name="Ohm R.A."/>
            <person name="Pangilinan J."/>
            <person name="Pereira M.F."/>
            <person name="Perotto S."/>
            <person name="Peter M."/>
            <person name="Pfister S."/>
            <person name="Riley R."/>
            <person name="Sitrit Y."/>
            <person name="Stielow J.B."/>
            <person name="Szollosi G."/>
            <person name="Zifcakova L."/>
            <person name="Stursova M."/>
            <person name="Spatafora J.W."/>
            <person name="Tedersoo L."/>
            <person name="Vaario L.M."/>
            <person name="Yamada A."/>
            <person name="Yan M."/>
            <person name="Wang P."/>
            <person name="Xu J."/>
            <person name="Bruns T."/>
            <person name="Baldrian P."/>
            <person name="Vilgalys R."/>
            <person name="Dunand C."/>
            <person name="Henrissat B."/>
            <person name="Grigoriev I.V."/>
            <person name="Hibbett D."/>
            <person name="Nagy L.G."/>
            <person name="Martin F.M."/>
        </authorList>
    </citation>
    <scope>NUCLEOTIDE SEQUENCE</scope>
    <source>
        <strain evidence="2">UP504</strain>
    </source>
</reference>
<organism evidence="2 3">
    <name type="scientific">Hydnum rufescens UP504</name>
    <dbReference type="NCBI Taxonomy" id="1448309"/>
    <lineage>
        <taxon>Eukaryota</taxon>
        <taxon>Fungi</taxon>
        <taxon>Dikarya</taxon>
        <taxon>Basidiomycota</taxon>
        <taxon>Agaricomycotina</taxon>
        <taxon>Agaricomycetes</taxon>
        <taxon>Cantharellales</taxon>
        <taxon>Hydnaceae</taxon>
        <taxon>Hydnum</taxon>
    </lineage>
</organism>